<dbReference type="PANTHER" id="PTHR30005">
    <property type="entry name" value="EXOPOLYPHOSPHATASE"/>
    <property type="match status" value="1"/>
</dbReference>
<gene>
    <name evidence="3" type="ORF">M2A_1154</name>
</gene>
<dbReference type="Proteomes" id="UP000028702">
    <property type="component" value="Unassembled WGS sequence"/>
</dbReference>
<evidence type="ECO:0000259" key="1">
    <source>
        <dbReference type="Pfam" id="PF02541"/>
    </source>
</evidence>
<protein>
    <submittedName>
        <fullName evidence="3">Ppx/GppA phosphatase</fullName>
    </submittedName>
</protein>
<dbReference type="RefSeq" id="WP_045444254.1">
    <property type="nucleotide sequence ID" value="NZ_BBIO01000004.1"/>
</dbReference>
<reference evidence="3 4" key="1">
    <citation type="submission" date="2014-07" db="EMBL/GenBank/DDBJ databases">
        <title>Tepidicaulis marinum gen. nov., sp. nov., a novel marine bacterium denitrifying nitrate to nitrous oxide strictly under microaerobic conditions.</title>
        <authorList>
            <person name="Takeuchi M."/>
            <person name="Yamagishi T."/>
            <person name="Kamagata Y."/>
            <person name="Oshima K."/>
            <person name="Hattori M."/>
            <person name="Katayama T."/>
            <person name="Hanada S."/>
            <person name="Tamaki H."/>
            <person name="Marumo K."/>
            <person name="Maeda H."/>
            <person name="Nedachi M."/>
            <person name="Iwasaki W."/>
            <person name="Suwa Y."/>
            <person name="Sakata S."/>
        </authorList>
    </citation>
    <scope>NUCLEOTIDE SEQUENCE [LARGE SCALE GENOMIC DNA]</scope>
    <source>
        <strain evidence="3 4">MA2</strain>
    </source>
</reference>
<keyword evidence="4" id="KW-1185">Reference proteome</keyword>
<feature type="domain" description="Ppx/GppA phosphatase N-terminal" evidence="1">
    <location>
        <begin position="33"/>
        <end position="311"/>
    </location>
</feature>
<dbReference type="eggNOG" id="COG0248">
    <property type="taxonomic scope" value="Bacteria"/>
</dbReference>
<dbReference type="InterPro" id="IPR048951">
    <property type="entry name" value="Ppx_C"/>
</dbReference>
<name>A0A081B9D7_9HYPH</name>
<proteinExistence type="predicted"/>
<dbReference type="STRING" id="1333998.M2A_1154"/>
<dbReference type="InterPro" id="IPR003695">
    <property type="entry name" value="Ppx_GppA_N"/>
</dbReference>
<evidence type="ECO:0000313" key="3">
    <source>
        <dbReference type="EMBL" id="GAK44655.1"/>
    </source>
</evidence>
<dbReference type="GO" id="GO:0016462">
    <property type="term" value="F:pyrophosphatase activity"/>
    <property type="evidence" value="ECO:0007669"/>
    <property type="project" value="TreeGrafter"/>
</dbReference>
<accession>A0A081B9D7</accession>
<comment type="caution">
    <text evidence="3">The sequence shown here is derived from an EMBL/GenBank/DDBJ whole genome shotgun (WGS) entry which is preliminary data.</text>
</comment>
<dbReference type="PANTHER" id="PTHR30005:SF0">
    <property type="entry name" value="RETROGRADE REGULATION PROTEIN 2"/>
    <property type="match status" value="1"/>
</dbReference>
<evidence type="ECO:0000259" key="2">
    <source>
        <dbReference type="Pfam" id="PF21697"/>
    </source>
</evidence>
<dbReference type="Gene3D" id="1.10.3210.10">
    <property type="entry name" value="Hypothetical protein af1432"/>
    <property type="match status" value="1"/>
</dbReference>
<dbReference type="Pfam" id="PF02541">
    <property type="entry name" value="Ppx-GppA"/>
    <property type="match status" value="1"/>
</dbReference>
<dbReference type="CDD" id="cd24052">
    <property type="entry name" value="ASKHA_NBD_HpPPX-GppA-like"/>
    <property type="match status" value="1"/>
</dbReference>
<organism evidence="3 4">
    <name type="scientific">Tepidicaulis marinus</name>
    <dbReference type="NCBI Taxonomy" id="1333998"/>
    <lineage>
        <taxon>Bacteria</taxon>
        <taxon>Pseudomonadati</taxon>
        <taxon>Pseudomonadota</taxon>
        <taxon>Alphaproteobacteria</taxon>
        <taxon>Hyphomicrobiales</taxon>
        <taxon>Parvibaculaceae</taxon>
        <taxon>Tepidicaulis</taxon>
    </lineage>
</organism>
<dbReference type="AlphaFoldDB" id="A0A081B9D7"/>
<dbReference type="EMBL" id="BBIO01000004">
    <property type="protein sequence ID" value="GAK44655.1"/>
    <property type="molecule type" value="Genomic_DNA"/>
</dbReference>
<dbReference type="SUPFAM" id="SSF53067">
    <property type="entry name" value="Actin-like ATPase domain"/>
    <property type="match status" value="2"/>
</dbReference>
<feature type="domain" description="Exopolyphosphatase C-terminal" evidence="2">
    <location>
        <begin position="319"/>
        <end position="504"/>
    </location>
</feature>
<dbReference type="Gene3D" id="3.30.420.150">
    <property type="entry name" value="Exopolyphosphatase. Domain 2"/>
    <property type="match status" value="1"/>
</dbReference>
<dbReference type="Pfam" id="PF21697">
    <property type="entry name" value="Ppx_C"/>
    <property type="match status" value="1"/>
</dbReference>
<evidence type="ECO:0000313" key="4">
    <source>
        <dbReference type="Proteomes" id="UP000028702"/>
    </source>
</evidence>
<dbReference type="Gene3D" id="3.30.420.40">
    <property type="match status" value="1"/>
</dbReference>
<dbReference type="SUPFAM" id="SSF109604">
    <property type="entry name" value="HD-domain/PDEase-like"/>
    <property type="match status" value="1"/>
</dbReference>
<sequence>MTSTSPEKAPAPHARKGPYGIIDIGSNSVRLVVYAGATRSPVPIFNEKVMAGLGRSVARTGKLDEQGVERAIKAVRRFAALKREIGIKKLDVVATAAVRDASDGEAFLKKIEAFFDQKVRLLSGEEEARLAALGILSAIPDADGLAGDLGGGSLELVAVSSGTLAPGITLPLGPLRLEAASEGNLSRAGQIVDEELKKIGWLSSMKGRPLYAVGGVWRNLARIHMAQFNYPVRVLHNYVIPQRDAAQLAGLLEKMGPKSLARIPDISSRRIPALPYGALVLERLLAAAGASHVIVSSFGLREGVVYDALDAEEKRKDPLIEGCKDLAGRLARFPEHGQELATWTEALFSDGGFGESAAQKRLRHAACILADIGWYVHPDYRSHHAMQQILLAPVVGIDHPGRMFLARVGFHRHEGNAEAEVLGDLTSRLSKEEAYRARILGLALRLAFSLCAARLGVLPLTRLRMDEKYVRLELPKKIESFMGETVQKRLNALAKAAGREADVVIG</sequence>
<dbReference type="InterPro" id="IPR050273">
    <property type="entry name" value="GppA/Ppx_hydrolase"/>
</dbReference>
<dbReference type="InterPro" id="IPR043129">
    <property type="entry name" value="ATPase_NBD"/>
</dbReference>